<comment type="caution">
    <text evidence="2">The sequence shown here is derived from an EMBL/GenBank/DDBJ whole genome shotgun (WGS) entry which is preliminary data.</text>
</comment>
<accession>A0ABU0PFL3</accession>
<keyword evidence="3" id="KW-1185">Reference proteome</keyword>
<gene>
    <name evidence="2" type="ORF">QFZ36_000312</name>
</gene>
<evidence type="ECO:0008006" key="4">
    <source>
        <dbReference type="Google" id="ProtNLM"/>
    </source>
</evidence>
<keyword evidence="1" id="KW-0472">Membrane</keyword>
<dbReference type="Proteomes" id="UP001236806">
    <property type="component" value="Unassembled WGS sequence"/>
</dbReference>
<keyword evidence="1" id="KW-0812">Transmembrane</keyword>
<evidence type="ECO:0000313" key="3">
    <source>
        <dbReference type="Proteomes" id="UP001236806"/>
    </source>
</evidence>
<sequence length="223" mass="24556">MDRIRKTNTSELLVRIRRHPIILVLSALVVVATGITSFLAIPAAVRSAMPDPPTPVIFEEQDLGVQTNSRYGFSFTVPLTWARQDPGNSDGYSNIDPHNALVGLRAYGSMSLTDSIDQEMEQRRSLWEKDGSEVKLFQYAGLIVHTISGDQASKEDAPGWIYSYTGKVGLENVTVVGRAVADSGRYVFVEAQAPSGEFSRYETSFEKLLARLVVYSDCASCVK</sequence>
<evidence type="ECO:0000256" key="1">
    <source>
        <dbReference type="SAM" id="Phobius"/>
    </source>
</evidence>
<dbReference type="EMBL" id="JAUSXB010000001">
    <property type="protein sequence ID" value="MDQ0672751.1"/>
    <property type="molecule type" value="Genomic_DNA"/>
</dbReference>
<protein>
    <recommendedName>
        <fullName evidence="4">PsbP C-terminal domain-containing protein</fullName>
    </recommendedName>
</protein>
<evidence type="ECO:0000313" key="2">
    <source>
        <dbReference type="EMBL" id="MDQ0672751.1"/>
    </source>
</evidence>
<keyword evidence="1" id="KW-1133">Transmembrane helix</keyword>
<reference evidence="2 3" key="1">
    <citation type="submission" date="2023-07" db="EMBL/GenBank/DDBJ databases">
        <title>Comparative genomics of wheat-associated soil bacteria to identify genetic determinants of phenazine resistance.</title>
        <authorList>
            <person name="Mouncey N."/>
        </authorList>
    </citation>
    <scope>NUCLEOTIDE SEQUENCE [LARGE SCALE GENOMIC DNA]</scope>
    <source>
        <strain evidence="2 3">W1I3</strain>
    </source>
</reference>
<feature type="transmembrane region" description="Helical" evidence="1">
    <location>
        <begin position="21"/>
        <end position="45"/>
    </location>
</feature>
<proteinExistence type="predicted"/>
<organism evidence="2 3">
    <name type="scientific">Pseudarthrobacter siccitolerans</name>
    <dbReference type="NCBI Taxonomy" id="861266"/>
    <lineage>
        <taxon>Bacteria</taxon>
        <taxon>Bacillati</taxon>
        <taxon>Actinomycetota</taxon>
        <taxon>Actinomycetes</taxon>
        <taxon>Micrococcales</taxon>
        <taxon>Micrococcaceae</taxon>
        <taxon>Pseudarthrobacter</taxon>
    </lineage>
</organism>
<name>A0ABU0PFL3_9MICC</name>